<accession>A0A2S9YXL0</accession>
<organism evidence="2 3">
    <name type="scientific">Enhygromyxa salina</name>
    <dbReference type="NCBI Taxonomy" id="215803"/>
    <lineage>
        <taxon>Bacteria</taxon>
        <taxon>Pseudomonadati</taxon>
        <taxon>Myxococcota</taxon>
        <taxon>Polyangia</taxon>
        <taxon>Nannocystales</taxon>
        <taxon>Nannocystaceae</taxon>
        <taxon>Enhygromyxa</taxon>
    </lineage>
</organism>
<protein>
    <submittedName>
        <fullName evidence="2">HTH-type transcriptional regulator</fullName>
    </submittedName>
</protein>
<feature type="domain" description="HTH arsR-type" evidence="1">
    <location>
        <begin position="1"/>
        <end position="93"/>
    </location>
</feature>
<dbReference type="InterPro" id="IPR036390">
    <property type="entry name" value="WH_DNA-bd_sf"/>
</dbReference>
<dbReference type="GO" id="GO:0003700">
    <property type="term" value="F:DNA-binding transcription factor activity"/>
    <property type="evidence" value="ECO:0007669"/>
    <property type="project" value="InterPro"/>
</dbReference>
<dbReference type="InterPro" id="IPR011991">
    <property type="entry name" value="ArsR-like_HTH"/>
</dbReference>
<dbReference type="RefSeq" id="WP_106087637.1">
    <property type="nucleotide sequence ID" value="NZ_PVNL01000013.1"/>
</dbReference>
<dbReference type="CDD" id="cd00090">
    <property type="entry name" value="HTH_ARSR"/>
    <property type="match status" value="1"/>
</dbReference>
<name>A0A2S9YXL0_9BACT</name>
<evidence type="ECO:0000259" key="1">
    <source>
        <dbReference type="PROSITE" id="PS50987"/>
    </source>
</evidence>
<dbReference type="Proteomes" id="UP000238823">
    <property type="component" value="Unassembled WGS sequence"/>
</dbReference>
<dbReference type="OrthoDB" id="9800238at2"/>
<dbReference type="InterPro" id="IPR001845">
    <property type="entry name" value="HTH_ArsR_DNA-bd_dom"/>
</dbReference>
<dbReference type="EMBL" id="PVNL01000013">
    <property type="protein sequence ID" value="PRQ09799.1"/>
    <property type="molecule type" value="Genomic_DNA"/>
</dbReference>
<gene>
    <name evidence="2" type="ORF">ENSA7_05540</name>
</gene>
<dbReference type="NCBIfam" id="NF033788">
    <property type="entry name" value="HTH_metalloreg"/>
    <property type="match status" value="1"/>
</dbReference>
<proteinExistence type="predicted"/>
<dbReference type="PANTHER" id="PTHR38600:SF2">
    <property type="entry name" value="SLL0088 PROTEIN"/>
    <property type="match status" value="1"/>
</dbReference>
<evidence type="ECO:0000313" key="2">
    <source>
        <dbReference type="EMBL" id="PRQ09799.1"/>
    </source>
</evidence>
<sequence length="117" mass="12701">MSAAPRLDAAFAALADPTRRAILVRLVEGEATVGELAEPFAISQPAVSRHLKVLEGAGLIERRVDGTKRPCRLAPAALTELDAYLAMLRKALETNYQRLDQLLASPTFATKQKDETT</sequence>
<dbReference type="SUPFAM" id="SSF46785">
    <property type="entry name" value="Winged helix' DNA-binding domain"/>
    <property type="match status" value="1"/>
</dbReference>
<dbReference type="Pfam" id="PF01022">
    <property type="entry name" value="HTH_5"/>
    <property type="match status" value="1"/>
</dbReference>
<dbReference type="PROSITE" id="PS50987">
    <property type="entry name" value="HTH_ARSR_2"/>
    <property type="match status" value="1"/>
</dbReference>
<dbReference type="Gene3D" id="1.10.10.10">
    <property type="entry name" value="Winged helix-like DNA-binding domain superfamily/Winged helix DNA-binding domain"/>
    <property type="match status" value="1"/>
</dbReference>
<dbReference type="InterPro" id="IPR036388">
    <property type="entry name" value="WH-like_DNA-bd_sf"/>
</dbReference>
<evidence type="ECO:0000313" key="3">
    <source>
        <dbReference type="Proteomes" id="UP000238823"/>
    </source>
</evidence>
<comment type="caution">
    <text evidence="2">The sequence shown here is derived from an EMBL/GenBank/DDBJ whole genome shotgun (WGS) entry which is preliminary data.</text>
</comment>
<reference evidence="2 3" key="1">
    <citation type="submission" date="2018-03" db="EMBL/GenBank/DDBJ databases">
        <title>Draft Genome Sequences of the Obligatory Marine Myxobacteria Enhygromyxa salina SWB007.</title>
        <authorList>
            <person name="Poehlein A."/>
            <person name="Moghaddam J.A."/>
            <person name="Harms H."/>
            <person name="Alanjari M."/>
            <person name="Koenig G.M."/>
            <person name="Daniel R."/>
            <person name="Schaeberle T.F."/>
        </authorList>
    </citation>
    <scope>NUCLEOTIDE SEQUENCE [LARGE SCALE GENOMIC DNA]</scope>
    <source>
        <strain evidence="2 3">SWB007</strain>
    </source>
</reference>
<dbReference type="SMART" id="SM00418">
    <property type="entry name" value="HTH_ARSR"/>
    <property type="match status" value="1"/>
</dbReference>
<dbReference type="PANTHER" id="PTHR38600">
    <property type="entry name" value="TRANSCRIPTIONAL REGULATORY PROTEIN"/>
    <property type="match status" value="1"/>
</dbReference>
<dbReference type="AlphaFoldDB" id="A0A2S9YXL0"/>
<dbReference type="PRINTS" id="PR00778">
    <property type="entry name" value="HTHARSR"/>
</dbReference>